<dbReference type="EMBL" id="CP012040">
    <property type="protein sequence ID" value="AKP51749.1"/>
    <property type="molecule type" value="Genomic_DNA"/>
</dbReference>
<evidence type="ECO:0000313" key="11">
    <source>
        <dbReference type="Proteomes" id="UP000036520"/>
    </source>
</evidence>
<keyword evidence="3" id="KW-1003">Cell membrane</keyword>
<evidence type="ECO:0000256" key="7">
    <source>
        <dbReference type="SAM" id="Phobius"/>
    </source>
</evidence>
<evidence type="ECO:0000256" key="2">
    <source>
        <dbReference type="ARBA" id="ARBA00005236"/>
    </source>
</evidence>
<gene>
    <name evidence="10" type="ORF">CA2015_2332</name>
</gene>
<feature type="domain" description="MacB-like periplasmic core" evidence="9">
    <location>
        <begin position="21"/>
        <end position="257"/>
    </location>
</feature>
<dbReference type="AlphaFoldDB" id="A0A0H4PBX0"/>
<feature type="transmembrane region" description="Helical" evidence="7">
    <location>
        <begin position="380"/>
        <end position="402"/>
    </location>
</feature>
<dbReference type="Pfam" id="PF02687">
    <property type="entry name" value="FtsX"/>
    <property type="match status" value="1"/>
</dbReference>
<proteinExistence type="inferred from homology"/>
<keyword evidence="6 7" id="KW-0472">Membrane</keyword>
<dbReference type="PANTHER" id="PTHR30489:SF0">
    <property type="entry name" value="LIPOPROTEIN-RELEASING SYSTEM TRANSMEMBRANE PROTEIN LOLE"/>
    <property type="match status" value="1"/>
</dbReference>
<dbReference type="PATRIC" id="fig|320787.5.peg.2556"/>
<evidence type="ECO:0000313" key="10">
    <source>
        <dbReference type="EMBL" id="AKP51749.1"/>
    </source>
</evidence>
<dbReference type="Proteomes" id="UP000036520">
    <property type="component" value="Chromosome"/>
</dbReference>
<evidence type="ECO:0000256" key="3">
    <source>
        <dbReference type="ARBA" id="ARBA00022475"/>
    </source>
</evidence>
<dbReference type="PANTHER" id="PTHR30489">
    <property type="entry name" value="LIPOPROTEIN-RELEASING SYSTEM TRANSMEMBRANE PROTEIN LOLE"/>
    <property type="match status" value="1"/>
</dbReference>
<dbReference type="Pfam" id="PF12704">
    <property type="entry name" value="MacB_PCD"/>
    <property type="match status" value="1"/>
</dbReference>
<comment type="subcellular location">
    <subcellularLocation>
        <location evidence="1">Cell membrane</location>
        <topology evidence="1">Multi-pass membrane protein</topology>
    </subcellularLocation>
</comment>
<dbReference type="STRING" id="320787.CA2015_2332"/>
<evidence type="ECO:0000259" key="8">
    <source>
        <dbReference type="Pfam" id="PF02687"/>
    </source>
</evidence>
<feature type="transmembrane region" description="Helical" evidence="7">
    <location>
        <begin position="333"/>
        <end position="360"/>
    </location>
</feature>
<evidence type="ECO:0000259" key="9">
    <source>
        <dbReference type="Pfam" id="PF12704"/>
    </source>
</evidence>
<dbReference type="InterPro" id="IPR051447">
    <property type="entry name" value="Lipoprotein-release_system"/>
</dbReference>
<dbReference type="InterPro" id="IPR025857">
    <property type="entry name" value="MacB_PCD"/>
</dbReference>
<evidence type="ECO:0000256" key="4">
    <source>
        <dbReference type="ARBA" id="ARBA00022692"/>
    </source>
</evidence>
<dbReference type="InterPro" id="IPR003838">
    <property type="entry name" value="ABC3_permease_C"/>
</dbReference>
<dbReference type="GO" id="GO:0098797">
    <property type="term" value="C:plasma membrane protein complex"/>
    <property type="evidence" value="ECO:0007669"/>
    <property type="project" value="TreeGrafter"/>
</dbReference>
<dbReference type="KEGG" id="camu:CA2015_2332"/>
<feature type="transmembrane region" description="Helical" evidence="7">
    <location>
        <begin position="285"/>
        <end position="306"/>
    </location>
</feature>
<sequence length="419" mass="45921">MKVKHITEISGALMRARWKQTFVAAVGVTFSIALFISLLGFMEGLNQLLDGIVLNRTPHIRLYNDILPSKIQPIELSEDFKDHYNFISSVKPTNSRKEIYNAPQIINKLSMDNRVLGVAPKVTAQVFYNLGNIDLNGIINGIDPAKEAAYFSFNDYVFAGNSLDLNHVNNNIILGQGAANTMRAKVGDIVTVTSTEGEQFSLKVIGFFQSGISEIDKVQSFASLSTTQKILGENNNYISDIQVKLKDLNRAPAIAKEYEHFFKIDAEDIQTANAQFETGSGVRSIISYAVGITLLIVSGFGIYNILNMLIYEKMDTIAILKATGFAGNDVKKIFISISLSIGVVGGFAGVLFGFMLSLTIDAIPFDSPTMPTVTTYPIDYGIQYYSIAAIFALVTTFLAGWFPAKKASKVDPVVIIRGK</sequence>
<comment type="similarity">
    <text evidence="2">Belongs to the ABC-4 integral membrane protein family. LolC/E subfamily.</text>
</comment>
<keyword evidence="4 7" id="KW-0812">Transmembrane</keyword>
<evidence type="ECO:0000256" key="5">
    <source>
        <dbReference type="ARBA" id="ARBA00022989"/>
    </source>
</evidence>
<reference evidence="10 11" key="1">
    <citation type="submission" date="2015-07" db="EMBL/GenBank/DDBJ databases">
        <authorList>
            <person name="Kim K.M."/>
        </authorList>
    </citation>
    <scope>NUCLEOTIDE SEQUENCE [LARGE SCALE GENOMIC DNA]</scope>
    <source>
        <strain evidence="10 11">KCTC 12363</strain>
    </source>
</reference>
<dbReference type="RefSeq" id="WP_048642054.1">
    <property type="nucleotide sequence ID" value="NZ_CP012040.1"/>
</dbReference>
<protein>
    <recommendedName>
        <fullName evidence="12">Lipoprotein-releasing system permease protein</fullName>
    </recommendedName>
</protein>
<dbReference type="GO" id="GO:0044874">
    <property type="term" value="P:lipoprotein localization to outer membrane"/>
    <property type="evidence" value="ECO:0007669"/>
    <property type="project" value="TreeGrafter"/>
</dbReference>
<feature type="domain" description="ABC3 transporter permease C-terminal" evidence="8">
    <location>
        <begin position="290"/>
        <end position="412"/>
    </location>
</feature>
<evidence type="ECO:0008006" key="12">
    <source>
        <dbReference type="Google" id="ProtNLM"/>
    </source>
</evidence>
<name>A0A0H4PBX0_9BACT</name>
<feature type="transmembrane region" description="Helical" evidence="7">
    <location>
        <begin position="21"/>
        <end position="42"/>
    </location>
</feature>
<evidence type="ECO:0000256" key="1">
    <source>
        <dbReference type="ARBA" id="ARBA00004651"/>
    </source>
</evidence>
<keyword evidence="5 7" id="KW-1133">Transmembrane helix</keyword>
<organism evidence="10 11">
    <name type="scientific">Cyclobacterium amurskyense</name>
    <dbReference type="NCBI Taxonomy" id="320787"/>
    <lineage>
        <taxon>Bacteria</taxon>
        <taxon>Pseudomonadati</taxon>
        <taxon>Bacteroidota</taxon>
        <taxon>Cytophagia</taxon>
        <taxon>Cytophagales</taxon>
        <taxon>Cyclobacteriaceae</taxon>
        <taxon>Cyclobacterium</taxon>
    </lineage>
</organism>
<keyword evidence="11" id="KW-1185">Reference proteome</keyword>
<evidence type="ECO:0000256" key="6">
    <source>
        <dbReference type="ARBA" id="ARBA00023136"/>
    </source>
</evidence>
<accession>A0A0H4PBX0</accession>
<dbReference type="OrthoDB" id="9770036at2"/>